<proteinExistence type="predicted"/>
<comment type="caution">
    <text evidence="1">The sequence shown here is derived from an EMBL/GenBank/DDBJ whole genome shotgun (WGS) entry which is preliminary data.</text>
</comment>
<gene>
    <name evidence="1" type="ORF">ACFSC3_06710</name>
</gene>
<accession>A0ABW4NAT1</accession>
<reference evidence="2" key="1">
    <citation type="journal article" date="2019" name="Int. J. Syst. Evol. Microbiol.">
        <title>The Global Catalogue of Microorganisms (GCM) 10K type strain sequencing project: providing services to taxonomists for standard genome sequencing and annotation.</title>
        <authorList>
            <consortium name="The Broad Institute Genomics Platform"/>
            <consortium name="The Broad Institute Genome Sequencing Center for Infectious Disease"/>
            <person name="Wu L."/>
            <person name="Ma J."/>
        </authorList>
    </citation>
    <scope>NUCLEOTIDE SEQUENCE [LARGE SCALE GENOMIC DNA]</scope>
    <source>
        <strain evidence="2">Q85</strain>
    </source>
</reference>
<protein>
    <submittedName>
        <fullName evidence="1">Uncharacterized protein</fullName>
    </submittedName>
</protein>
<dbReference type="EMBL" id="JBHUFC010000002">
    <property type="protein sequence ID" value="MFD1787257.1"/>
    <property type="molecule type" value="Genomic_DNA"/>
</dbReference>
<name>A0ABW4NAT1_9SPHN</name>
<dbReference type="Proteomes" id="UP001597283">
    <property type="component" value="Unassembled WGS sequence"/>
</dbReference>
<evidence type="ECO:0000313" key="1">
    <source>
        <dbReference type="EMBL" id="MFD1787257.1"/>
    </source>
</evidence>
<sequence length="68" mass="7396">MANASVSVDFDYYQRRAEAQLELAQRSMEPAAVAAHVAIAERYLEICEPARLAEVAGHDGPRLSPIVA</sequence>
<evidence type="ECO:0000313" key="2">
    <source>
        <dbReference type="Proteomes" id="UP001597283"/>
    </source>
</evidence>
<dbReference type="RefSeq" id="WP_380939614.1">
    <property type="nucleotide sequence ID" value="NZ_JBHUFC010000002.1"/>
</dbReference>
<organism evidence="1 2">
    <name type="scientific">Sphingomonas floccifaciens</name>
    <dbReference type="NCBI Taxonomy" id="1844115"/>
    <lineage>
        <taxon>Bacteria</taxon>
        <taxon>Pseudomonadati</taxon>
        <taxon>Pseudomonadota</taxon>
        <taxon>Alphaproteobacteria</taxon>
        <taxon>Sphingomonadales</taxon>
        <taxon>Sphingomonadaceae</taxon>
        <taxon>Sphingomonas</taxon>
    </lineage>
</organism>
<keyword evidence="2" id="KW-1185">Reference proteome</keyword>